<sequence>MENGPNGRCDIRIGLYYPYTHFRDPDWLKLAALYWPRMARVVIPDMPLVDDDTTRTLSDDLDFVLNVTPTSAMEAATTITAETVEAFRDYLHERYAIPLDRSGSIATSGGTYHGVYREFVTVGGGASSMHIRWPGPSVDAVPQTWFDRLVGLHDAKVTRRLRTVLLDSGIAVPSGRWLVMHPNIAWAYMCVLTEQLALSNRLSPVTDEPLAHVSAHNWNAERLAALLLDDPLPEPDPSPDRSAVVAQLALRLVVPERLSAVPASRIVKVRRRHAAEFDAFTTLVEQTTTELADRLTGVSDPEVLRAYLSTEVERRFGQPLEDLRRALRGLGVDAALNTTAVRFEVPAAAATAAGGWAAGEPVLAAAGAVLGLVAVRRSAVRARREAVRASPAGYLLQTERTLGLRSTLDLLRRRGGRPLRH</sequence>
<name>A0A562UR40_9ACTN</name>
<reference evidence="1 2" key="1">
    <citation type="journal article" date="2013" name="Stand. Genomic Sci.">
        <title>Genomic Encyclopedia of Type Strains, Phase I: The one thousand microbial genomes (KMG-I) project.</title>
        <authorList>
            <person name="Kyrpides N.C."/>
            <person name="Woyke T."/>
            <person name="Eisen J.A."/>
            <person name="Garrity G."/>
            <person name="Lilburn T.G."/>
            <person name="Beck B.J."/>
            <person name="Whitman W.B."/>
            <person name="Hugenholtz P."/>
            <person name="Klenk H.P."/>
        </authorList>
    </citation>
    <scope>NUCLEOTIDE SEQUENCE [LARGE SCALE GENOMIC DNA]</scope>
    <source>
        <strain evidence="1 2">DSM 45044</strain>
    </source>
</reference>
<evidence type="ECO:0000313" key="2">
    <source>
        <dbReference type="Proteomes" id="UP000321617"/>
    </source>
</evidence>
<dbReference type="AlphaFoldDB" id="A0A562UR40"/>
<dbReference type="EMBL" id="VLLL01000008">
    <property type="protein sequence ID" value="TWJ08074.1"/>
    <property type="molecule type" value="Genomic_DNA"/>
</dbReference>
<gene>
    <name evidence="1" type="ORF">LX16_4294</name>
</gene>
<dbReference type="Proteomes" id="UP000321617">
    <property type="component" value="Unassembled WGS sequence"/>
</dbReference>
<organism evidence="1 2">
    <name type="scientific">Stackebrandtia albiflava</name>
    <dbReference type="NCBI Taxonomy" id="406432"/>
    <lineage>
        <taxon>Bacteria</taxon>
        <taxon>Bacillati</taxon>
        <taxon>Actinomycetota</taxon>
        <taxon>Actinomycetes</taxon>
        <taxon>Glycomycetales</taxon>
        <taxon>Glycomycetaceae</taxon>
        <taxon>Stackebrandtia</taxon>
    </lineage>
</organism>
<protein>
    <submittedName>
        <fullName evidence="1">Uncharacterized protein</fullName>
    </submittedName>
</protein>
<dbReference type="RefSeq" id="WP_147142158.1">
    <property type="nucleotide sequence ID" value="NZ_BAABIJ010000004.1"/>
</dbReference>
<dbReference type="InterPro" id="IPR046203">
    <property type="entry name" value="DUF6236"/>
</dbReference>
<evidence type="ECO:0000313" key="1">
    <source>
        <dbReference type="EMBL" id="TWJ08074.1"/>
    </source>
</evidence>
<dbReference type="OrthoDB" id="9115306at2"/>
<proteinExistence type="predicted"/>
<accession>A0A562UR40</accession>
<keyword evidence="2" id="KW-1185">Reference proteome</keyword>
<dbReference type="Pfam" id="PF19749">
    <property type="entry name" value="DUF6236"/>
    <property type="match status" value="1"/>
</dbReference>
<comment type="caution">
    <text evidence="1">The sequence shown here is derived from an EMBL/GenBank/DDBJ whole genome shotgun (WGS) entry which is preliminary data.</text>
</comment>